<feature type="compositionally biased region" description="Low complexity" evidence="1">
    <location>
        <begin position="32"/>
        <end position="50"/>
    </location>
</feature>
<protein>
    <submittedName>
        <fullName evidence="2">Uncharacterized protein</fullName>
    </submittedName>
</protein>
<dbReference type="EMBL" id="CAUYUJ010014418">
    <property type="protein sequence ID" value="CAK0841000.1"/>
    <property type="molecule type" value="Genomic_DNA"/>
</dbReference>
<reference evidence="2" key="1">
    <citation type="submission" date="2023-10" db="EMBL/GenBank/DDBJ databases">
        <authorList>
            <person name="Chen Y."/>
            <person name="Shah S."/>
            <person name="Dougan E. K."/>
            <person name="Thang M."/>
            <person name="Chan C."/>
        </authorList>
    </citation>
    <scope>NUCLEOTIDE SEQUENCE [LARGE SCALE GENOMIC DNA]</scope>
</reference>
<name>A0ABN9T7D6_9DINO</name>
<feature type="region of interest" description="Disordered" evidence="1">
    <location>
        <begin position="171"/>
        <end position="290"/>
    </location>
</feature>
<evidence type="ECO:0000313" key="3">
    <source>
        <dbReference type="Proteomes" id="UP001189429"/>
    </source>
</evidence>
<gene>
    <name evidence="2" type="ORF">PCOR1329_LOCUS36303</name>
</gene>
<dbReference type="Proteomes" id="UP001189429">
    <property type="component" value="Unassembled WGS sequence"/>
</dbReference>
<organism evidence="2 3">
    <name type="scientific">Prorocentrum cordatum</name>
    <dbReference type="NCBI Taxonomy" id="2364126"/>
    <lineage>
        <taxon>Eukaryota</taxon>
        <taxon>Sar</taxon>
        <taxon>Alveolata</taxon>
        <taxon>Dinophyceae</taxon>
        <taxon>Prorocentrales</taxon>
        <taxon>Prorocentraceae</taxon>
        <taxon>Prorocentrum</taxon>
    </lineage>
</organism>
<feature type="compositionally biased region" description="Low complexity" evidence="1">
    <location>
        <begin position="189"/>
        <end position="213"/>
    </location>
</feature>
<sequence length="349" mass="36476">MRVESVSAERQLRQARERLQAARAPAWPSEDGQPAAGRRARAGGAASGLGPAPPQPGTRGGPSAGEPGLRRGTAEQESDVGLFEADGAPARGEMAERAALLQQLSQSQVDGQATKTREKRLEALLVKGQRGWKSDRDRLLLLQQKSAAELAEGAQRLNASQARARRLERLLGQDHARGGGTSGPGYPEAAGGRAGPLARGRVAAAAGHGAQRRAGGGTAESGPGRRRVQGQRAAEEAKRLSAASSELLRGSLKGAARQHAVGAASRSGRRRRAEGARRSPTGAARQAGCDVGGRGVRGGANFQWRARARGAGCAGWPVGRARCWRAWKTASSSQRSRRMHASGPLGRRI</sequence>
<comment type="caution">
    <text evidence="2">The sequence shown here is derived from an EMBL/GenBank/DDBJ whole genome shotgun (WGS) entry which is preliminary data.</text>
</comment>
<feature type="region of interest" description="Disordered" evidence="1">
    <location>
        <begin position="1"/>
        <end position="93"/>
    </location>
</feature>
<accession>A0ABN9T7D6</accession>
<keyword evidence="3" id="KW-1185">Reference proteome</keyword>
<evidence type="ECO:0000313" key="2">
    <source>
        <dbReference type="EMBL" id="CAK0841000.1"/>
    </source>
</evidence>
<evidence type="ECO:0000256" key="1">
    <source>
        <dbReference type="SAM" id="MobiDB-lite"/>
    </source>
</evidence>
<proteinExistence type="predicted"/>
<feature type="compositionally biased region" description="Basic and acidic residues" evidence="1">
    <location>
        <begin position="10"/>
        <end position="20"/>
    </location>
</feature>